<keyword evidence="3 5" id="KW-0949">S-adenosyl-L-methionine</keyword>
<evidence type="ECO:0000256" key="2">
    <source>
        <dbReference type="ARBA" id="ARBA00022679"/>
    </source>
</evidence>
<feature type="domain" description="SAM-dependent MTase RsmB/NOP-type" evidence="6">
    <location>
        <begin position="1"/>
        <end position="152"/>
    </location>
</feature>
<keyword evidence="4 5" id="KW-0694">RNA-binding</keyword>
<organism evidence="7 8">
    <name type="scientific">Spiroplasma ixodetis</name>
    <dbReference type="NCBI Taxonomy" id="2141"/>
    <lineage>
        <taxon>Bacteria</taxon>
        <taxon>Bacillati</taxon>
        <taxon>Mycoplasmatota</taxon>
        <taxon>Mollicutes</taxon>
        <taxon>Entomoplasmatales</taxon>
        <taxon>Spiroplasmataceae</taxon>
        <taxon>Spiroplasma</taxon>
    </lineage>
</organism>
<name>A0ABM8BV12_9MOLU</name>
<keyword evidence="8" id="KW-1185">Reference proteome</keyword>
<dbReference type="Gene3D" id="3.40.50.150">
    <property type="entry name" value="Vaccinia Virus protein VP39"/>
    <property type="match status" value="1"/>
</dbReference>
<comment type="caution">
    <text evidence="5">Lacks conserved residue(s) required for the propagation of feature annotation.</text>
</comment>
<dbReference type="InterPro" id="IPR049560">
    <property type="entry name" value="MeTrfase_RsmB-F_NOP2_cat"/>
</dbReference>
<dbReference type="Proteomes" id="UP001163387">
    <property type="component" value="Chromosome"/>
</dbReference>
<dbReference type="RefSeq" id="WP_281749496.1">
    <property type="nucleotide sequence ID" value="NZ_AP026933.1"/>
</dbReference>
<accession>A0ABM8BV12</accession>
<dbReference type="InterPro" id="IPR029063">
    <property type="entry name" value="SAM-dependent_MTases_sf"/>
</dbReference>
<dbReference type="PROSITE" id="PS51686">
    <property type="entry name" value="SAM_MT_RSMB_NOP"/>
    <property type="match status" value="1"/>
</dbReference>
<evidence type="ECO:0000256" key="5">
    <source>
        <dbReference type="PROSITE-ProRule" id="PRU01023"/>
    </source>
</evidence>
<dbReference type="InterPro" id="IPR023267">
    <property type="entry name" value="RCMT"/>
</dbReference>
<dbReference type="EMBL" id="AP026933">
    <property type="protein sequence ID" value="BDT03553.1"/>
    <property type="molecule type" value="Genomic_DNA"/>
</dbReference>
<dbReference type="Gene3D" id="3.30.70.1170">
    <property type="entry name" value="Sun protein, domain 3"/>
    <property type="match status" value="1"/>
</dbReference>
<dbReference type="InterPro" id="IPR001678">
    <property type="entry name" value="MeTrfase_RsmB-F_NOP2_dom"/>
</dbReference>
<dbReference type="Pfam" id="PF01189">
    <property type="entry name" value="Methyltr_RsmB-F"/>
    <property type="match status" value="1"/>
</dbReference>
<evidence type="ECO:0000256" key="3">
    <source>
        <dbReference type="ARBA" id="ARBA00022691"/>
    </source>
</evidence>
<evidence type="ECO:0000313" key="8">
    <source>
        <dbReference type="Proteomes" id="UP001163387"/>
    </source>
</evidence>
<evidence type="ECO:0000313" key="7">
    <source>
        <dbReference type="EMBL" id="BDT03553.1"/>
    </source>
</evidence>
<sequence>MPLISFRVNTLKTTVNKVLNNENYKSFNFCLSEIVSDGIISSKSIFNTKLYENGEIIKQDQASMLVSHFLDPQPYDEVLDMCAGIASKTAHMAALMSNHGKIVACDINEERLKIGATYLKKRTSPHMYLWRKQWNWMSSIILFKLKNNVLHI</sequence>
<keyword evidence="2 5" id="KW-0808">Transferase</keyword>
<dbReference type="PANTHER" id="PTHR22807:SF30">
    <property type="entry name" value="28S RRNA (CYTOSINE(4447)-C(5))-METHYLTRANSFERASE-RELATED"/>
    <property type="match status" value="1"/>
</dbReference>
<gene>
    <name evidence="7" type="ORF">SHM_11990</name>
</gene>
<evidence type="ECO:0000256" key="4">
    <source>
        <dbReference type="ARBA" id="ARBA00022884"/>
    </source>
</evidence>
<dbReference type="SUPFAM" id="SSF53335">
    <property type="entry name" value="S-adenosyl-L-methionine-dependent methyltransferases"/>
    <property type="match status" value="1"/>
</dbReference>
<dbReference type="PANTHER" id="PTHR22807">
    <property type="entry name" value="NOP2 YEAST -RELATED NOL1/NOP2/FMU SUN DOMAIN-CONTAINING"/>
    <property type="match status" value="1"/>
</dbReference>
<evidence type="ECO:0000256" key="1">
    <source>
        <dbReference type="ARBA" id="ARBA00022603"/>
    </source>
</evidence>
<keyword evidence="1 5" id="KW-0489">Methyltransferase</keyword>
<feature type="binding site" evidence="5">
    <location>
        <position position="106"/>
    </location>
    <ligand>
        <name>S-adenosyl-L-methionine</name>
        <dbReference type="ChEBI" id="CHEBI:59789"/>
    </ligand>
</feature>
<reference evidence="7 8" key="1">
    <citation type="journal article" date="2022" name="Front. Microbiol.">
        <title>Male-killing mechanisms vary between Spiroplasma species.</title>
        <authorList>
            <person name="Arai H."/>
            <person name="Inoue M."/>
            <person name="Kageyama D."/>
        </authorList>
    </citation>
    <scope>NUCLEOTIDE SEQUENCE [LARGE SCALE GENOMIC DNA]</scope>
    <source>
        <strain evidence="8">sHm</strain>
    </source>
</reference>
<evidence type="ECO:0000259" key="6">
    <source>
        <dbReference type="PROSITE" id="PS51686"/>
    </source>
</evidence>
<protein>
    <recommendedName>
        <fullName evidence="6">SAM-dependent MTase RsmB/NOP-type domain-containing protein</fullName>
    </recommendedName>
</protein>
<proteinExistence type="inferred from homology"/>
<comment type="similarity">
    <text evidence="5">Belongs to the class I-like SAM-binding methyltransferase superfamily. RsmB/NOP family.</text>
</comment>